<evidence type="ECO:0000313" key="2">
    <source>
        <dbReference type="EMBL" id="MCW6510358.1"/>
    </source>
</evidence>
<accession>A0AA41Z4K2</accession>
<dbReference type="GO" id="GO:0016491">
    <property type="term" value="F:oxidoreductase activity"/>
    <property type="evidence" value="ECO:0007669"/>
    <property type="project" value="InterPro"/>
</dbReference>
<dbReference type="Pfam" id="PF02738">
    <property type="entry name" value="MoCoBD_1"/>
    <property type="match status" value="1"/>
</dbReference>
<dbReference type="SMART" id="SM01008">
    <property type="entry name" value="Ald_Xan_dh_C"/>
    <property type="match status" value="1"/>
</dbReference>
<reference evidence="2" key="1">
    <citation type="submission" date="2022-05" db="EMBL/GenBank/DDBJ databases">
        <authorList>
            <person name="Pankratov T."/>
        </authorList>
    </citation>
    <scope>NUCLEOTIDE SEQUENCE</scope>
    <source>
        <strain evidence="2">BP6-180914</strain>
    </source>
</reference>
<protein>
    <submittedName>
        <fullName evidence="2">Xanthine dehydrogenase family protein molybdopterin-binding subunit</fullName>
    </submittedName>
</protein>
<comment type="caution">
    <text evidence="2">The sequence shown here is derived from an EMBL/GenBank/DDBJ whole genome shotgun (WGS) entry which is preliminary data.</text>
</comment>
<evidence type="ECO:0000259" key="1">
    <source>
        <dbReference type="SMART" id="SM01008"/>
    </source>
</evidence>
<dbReference type="PANTHER" id="PTHR47495">
    <property type="entry name" value="ALDEHYDE DEHYDROGENASE"/>
    <property type="match status" value="1"/>
</dbReference>
<gene>
    <name evidence="2" type="ORF">M8523_20275</name>
</gene>
<feature type="domain" description="Aldehyde oxidase/xanthine dehydrogenase a/b hammerhead" evidence="1">
    <location>
        <begin position="227"/>
        <end position="305"/>
    </location>
</feature>
<dbReference type="SUPFAM" id="SSF56003">
    <property type="entry name" value="Molybdenum cofactor-binding domain"/>
    <property type="match status" value="2"/>
</dbReference>
<dbReference type="InterPro" id="IPR037165">
    <property type="entry name" value="AldOxase/xan_DH_Mopterin-bd_sf"/>
</dbReference>
<dbReference type="Pfam" id="PF20256">
    <property type="entry name" value="MoCoBD_2"/>
    <property type="match status" value="2"/>
</dbReference>
<dbReference type="PIRSF" id="PIRSF036389">
    <property type="entry name" value="IOR_B"/>
    <property type="match status" value="1"/>
</dbReference>
<dbReference type="InterPro" id="IPR012368">
    <property type="entry name" value="OxRdtase_Mopterin-bd_su_IorB"/>
</dbReference>
<organism evidence="2 3">
    <name type="scientific">Lichenifustis flavocetrariae</name>
    <dbReference type="NCBI Taxonomy" id="2949735"/>
    <lineage>
        <taxon>Bacteria</taxon>
        <taxon>Pseudomonadati</taxon>
        <taxon>Pseudomonadota</taxon>
        <taxon>Alphaproteobacteria</taxon>
        <taxon>Hyphomicrobiales</taxon>
        <taxon>Lichenihabitantaceae</taxon>
        <taxon>Lichenifustis</taxon>
    </lineage>
</organism>
<dbReference type="Gene3D" id="3.90.1170.50">
    <property type="entry name" value="Aldehyde oxidase/xanthine dehydrogenase, a/b hammerhead"/>
    <property type="match status" value="1"/>
</dbReference>
<evidence type="ECO:0000313" key="3">
    <source>
        <dbReference type="Proteomes" id="UP001165667"/>
    </source>
</evidence>
<sequence>MLRRPEADRLPVPTALNRRDILKAGGAGALVIGVLIRGGRAYAEEAAGGGKAIAPVAGDPPRPNAFVRIAPDNTVTVIVKHLDKGQGVTTGLPTIVAEELDADWGQMRAEFAPANAQLYNNTDFGPIQGTGGSSSVHNSWTQLRKAGAAARAMLIAAAVDEWKVPATEVTVEKGVLRHKSGKQATFGELAAKAAQQPVPPEVHLKDPKDFTLIGTKLHRIDHIVKTNGTAIYALDIRRPNMLTAVLQRPTRFGGTVKSVDDKAARAIKGVVDVVTVPQGVAVLAENTWAARQGRDALKIEWDDSKAEMRSSAEMLADYKKLAATRGSIAAKAGDAEQALGSSGKVVKAEFTFPYLAHAPMEPLNATVERAADGSYDFYAGSQFPTIEQAVAAATLGVTPDKVRIKTVWAGGSFGRRATPNGDYFGELAAIMAKTDQKRPIHLVYTREDDIKGGRYRPMFYHAMEAALDTNGGIAAWHHRLVGQSFMKGTAFEPVMFKEGVDATAVEGVADMPYAIPNLLVEWHDAPSPVSTLWWRSVGHSHTAQAVEVMMDDLAHAAAKNPVDFRLALLKDHPRHVGVLKLAAEKAGFGKTMPAGQGQGVAVHESFNTYVAMVADVTVKDSNVKVDRITIAVDCGIPINPDVIRAQMEGGAGYGLGAALRNQITFDKGIVDQANFDTYEPLRMSDMPVIDVHIVPSAEAPTGVGEPGVPPVAPAVSNAVFAATGKRLRSLPFDFDSLKGA</sequence>
<dbReference type="PROSITE" id="PS51318">
    <property type="entry name" value="TAT"/>
    <property type="match status" value="1"/>
</dbReference>
<dbReference type="RefSeq" id="WP_282586857.1">
    <property type="nucleotide sequence ID" value="NZ_JAMOIM010000015.1"/>
</dbReference>
<dbReference type="Gene3D" id="3.30.365.10">
    <property type="entry name" value="Aldehyde oxidase/xanthine dehydrogenase, molybdopterin binding domain"/>
    <property type="match status" value="4"/>
</dbReference>
<dbReference type="AlphaFoldDB" id="A0AA41Z4K2"/>
<dbReference type="InterPro" id="IPR006311">
    <property type="entry name" value="TAT_signal"/>
</dbReference>
<name>A0AA41Z4K2_9HYPH</name>
<dbReference type="InterPro" id="IPR008274">
    <property type="entry name" value="AldOxase/xan_DH_MoCoBD1"/>
</dbReference>
<dbReference type="Proteomes" id="UP001165667">
    <property type="component" value="Unassembled WGS sequence"/>
</dbReference>
<dbReference type="PANTHER" id="PTHR47495:SF2">
    <property type="entry name" value="ALDEHYDE DEHYDROGENASE"/>
    <property type="match status" value="1"/>
</dbReference>
<dbReference type="EMBL" id="JAMOIM010000015">
    <property type="protein sequence ID" value="MCW6510358.1"/>
    <property type="molecule type" value="Genomic_DNA"/>
</dbReference>
<dbReference type="InterPro" id="IPR052516">
    <property type="entry name" value="N-heterocyclic_Hydroxylase"/>
</dbReference>
<proteinExistence type="predicted"/>
<dbReference type="InterPro" id="IPR046867">
    <property type="entry name" value="AldOxase/xan_DH_MoCoBD2"/>
</dbReference>
<keyword evidence="3" id="KW-1185">Reference proteome</keyword>
<dbReference type="InterPro" id="IPR000674">
    <property type="entry name" value="Ald_Oxase/Xan_DH_a/b"/>
</dbReference>